<reference evidence="2" key="1">
    <citation type="journal article" date="2017" name="Cell">
        <title>Insights into land plant evolution garnered from the Marchantia polymorpha genome.</title>
        <authorList>
            <person name="Bowman J.L."/>
            <person name="Kohchi T."/>
            <person name="Yamato K.T."/>
            <person name="Jenkins J."/>
            <person name="Shu S."/>
            <person name="Ishizaki K."/>
            <person name="Yamaoka S."/>
            <person name="Nishihama R."/>
            <person name="Nakamura Y."/>
            <person name="Berger F."/>
            <person name="Adam C."/>
            <person name="Aki S.S."/>
            <person name="Althoff F."/>
            <person name="Araki T."/>
            <person name="Arteaga-Vazquez M.A."/>
            <person name="Balasubrmanian S."/>
            <person name="Barry K."/>
            <person name="Bauer D."/>
            <person name="Boehm C.R."/>
            <person name="Briginshaw L."/>
            <person name="Caballero-Perez J."/>
            <person name="Catarino B."/>
            <person name="Chen F."/>
            <person name="Chiyoda S."/>
            <person name="Chovatia M."/>
            <person name="Davies K.M."/>
            <person name="Delmans M."/>
            <person name="Demura T."/>
            <person name="Dierschke T."/>
            <person name="Dolan L."/>
            <person name="Dorantes-Acosta A.E."/>
            <person name="Eklund D.M."/>
            <person name="Florent S.N."/>
            <person name="Flores-Sandoval E."/>
            <person name="Fujiyama A."/>
            <person name="Fukuzawa H."/>
            <person name="Galik B."/>
            <person name="Grimanelli D."/>
            <person name="Grimwood J."/>
            <person name="Grossniklaus U."/>
            <person name="Hamada T."/>
            <person name="Haseloff J."/>
            <person name="Hetherington A.J."/>
            <person name="Higo A."/>
            <person name="Hirakawa Y."/>
            <person name="Hundley H.N."/>
            <person name="Ikeda Y."/>
            <person name="Inoue K."/>
            <person name="Inoue S.I."/>
            <person name="Ishida S."/>
            <person name="Jia Q."/>
            <person name="Kakita M."/>
            <person name="Kanazawa T."/>
            <person name="Kawai Y."/>
            <person name="Kawashima T."/>
            <person name="Kennedy M."/>
            <person name="Kinose K."/>
            <person name="Kinoshita T."/>
            <person name="Kohara Y."/>
            <person name="Koide E."/>
            <person name="Komatsu K."/>
            <person name="Kopischke S."/>
            <person name="Kubo M."/>
            <person name="Kyozuka J."/>
            <person name="Lagercrantz U."/>
            <person name="Lin S.S."/>
            <person name="Lindquist E."/>
            <person name="Lipzen A.M."/>
            <person name="Lu C.W."/>
            <person name="De Luna E."/>
            <person name="Martienssen R.A."/>
            <person name="Minamino N."/>
            <person name="Mizutani M."/>
            <person name="Mizutani M."/>
            <person name="Mochizuki N."/>
            <person name="Monte I."/>
            <person name="Mosher R."/>
            <person name="Nagasaki H."/>
            <person name="Nakagami H."/>
            <person name="Naramoto S."/>
            <person name="Nishitani K."/>
            <person name="Ohtani M."/>
            <person name="Okamoto T."/>
            <person name="Okumura M."/>
            <person name="Phillips J."/>
            <person name="Pollak B."/>
            <person name="Reinders A."/>
            <person name="Rovekamp M."/>
            <person name="Sano R."/>
            <person name="Sawa S."/>
            <person name="Schmid M.W."/>
            <person name="Shirakawa M."/>
            <person name="Solano R."/>
            <person name="Spunde A."/>
            <person name="Suetsugu N."/>
            <person name="Sugano S."/>
            <person name="Sugiyama A."/>
            <person name="Sun R."/>
            <person name="Suzuki Y."/>
            <person name="Takenaka M."/>
            <person name="Takezawa D."/>
            <person name="Tomogane H."/>
            <person name="Tsuzuki M."/>
            <person name="Ueda T."/>
            <person name="Umeda M."/>
            <person name="Ward J.M."/>
            <person name="Watanabe Y."/>
            <person name="Yazaki K."/>
            <person name="Yokoyama R."/>
            <person name="Yoshitake Y."/>
            <person name="Yotsui I."/>
            <person name="Zachgo S."/>
            <person name="Schmutz J."/>
        </authorList>
    </citation>
    <scope>NUCLEOTIDE SEQUENCE [LARGE SCALE GENOMIC DNA]</scope>
    <source>
        <strain evidence="2">Tak-1</strain>
    </source>
</reference>
<dbReference type="AlphaFoldDB" id="A0A2R6WV50"/>
<proteinExistence type="predicted"/>
<keyword evidence="2" id="KW-1185">Reference proteome</keyword>
<accession>A0A2R6WV50</accession>
<gene>
    <name evidence="1" type="ORF">MARPO_0055s0005</name>
</gene>
<dbReference type="Gramene" id="Mp2g20440.1">
    <property type="protein sequence ID" value="Mp2g20440.1.cds1"/>
    <property type="gene ID" value="Mp2g20440"/>
</dbReference>
<protein>
    <submittedName>
        <fullName evidence="1">Uncharacterized protein</fullName>
    </submittedName>
</protein>
<dbReference type="Proteomes" id="UP000244005">
    <property type="component" value="Unassembled WGS sequence"/>
</dbReference>
<dbReference type="EMBL" id="KZ772727">
    <property type="protein sequence ID" value="PTQ37716.1"/>
    <property type="molecule type" value="Genomic_DNA"/>
</dbReference>
<name>A0A2R6WV50_MARPO</name>
<evidence type="ECO:0000313" key="2">
    <source>
        <dbReference type="Proteomes" id="UP000244005"/>
    </source>
</evidence>
<organism evidence="1 2">
    <name type="scientific">Marchantia polymorpha</name>
    <name type="common">Common liverwort</name>
    <name type="synonym">Marchantia aquatica</name>
    <dbReference type="NCBI Taxonomy" id="3197"/>
    <lineage>
        <taxon>Eukaryota</taxon>
        <taxon>Viridiplantae</taxon>
        <taxon>Streptophyta</taxon>
        <taxon>Embryophyta</taxon>
        <taxon>Marchantiophyta</taxon>
        <taxon>Marchantiopsida</taxon>
        <taxon>Marchantiidae</taxon>
        <taxon>Marchantiales</taxon>
        <taxon>Marchantiaceae</taxon>
        <taxon>Marchantia</taxon>
    </lineage>
</organism>
<sequence length="108" mass="12142">MTGVAKTPRIHSAGEVAFPCNFQLAARLLQCVEDFICSLLVDVNLDLALITESLLHFGCWSKLGCNPFVSLVRSSYYQPRTVSLDRLLFRLPNLRACKGLSFYGMRRT</sequence>
<evidence type="ECO:0000313" key="1">
    <source>
        <dbReference type="EMBL" id="PTQ37716.1"/>
    </source>
</evidence>